<evidence type="ECO:0000256" key="1">
    <source>
        <dbReference type="ARBA" id="ARBA00004651"/>
    </source>
</evidence>
<dbReference type="CDD" id="cd01840">
    <property type="entry name" value="SGNH_hydrolase_yrhL_like"/>
    <property type="match status" value="1"/>
</dbReference>
<dbReference type="PANTHER" id="PTHR23028">
    <property type="entry name" value="ACETYLTRANSFERASE"/>
    <property type="match status" value="1"/>
</dbReference>
<organism evidence="10 11">
    <name type="scientific">Candidatus Gallilactobacillus intestinavium</name>
    <dbReference type="NCBI Taxonomy" id="2840838"/>
    <lineage>
        <taxon>Bacteria</taxon>
        <taxon>Bacillati</taxon>
        <taxon>Bacillota</taxon>
        <taxon>Bacilli</taxon>
        <taxon>Lactobacillales</taxon>
        <taxon>Lactobacillaceae</taxon>
        <taxon>Lactobacillaceae incertae sedis</taxon>
        <taxon>Candidatus Gallilactobacillus</taxon>
    </lineage>
</organism>
<feature type="transmembrane region" description="Helical" evidence="8">
    <location>
        <begin position="21"/>
        <end position="42"/>
    </location>
</feature>
<feature type="transmembrane region" description="Helical" evidence="8">
    <location>
        <begin position="279"/>
        <end position="297"/>
    </location>
</feature>
<dbReference type="GO" id="GO:0005886">
    <property type="term" value="C:plasma membrane"/>
    <property type="evidence" value="ECO:0007669"/>
    <property type="project" value="UniProtKB-SubCell"/>
</dbReference>
<proteinExistence type="predicted"/>
<protein>
    <submittedName>
        <fullName evidence="10">Acetyltransferase</fullName>
    </submittedName>
</protein>
<dbReference type="SUPFAM" id="SSF52266">
    <property type="entry name" value="SGNH hydrolase"/>
    <property type="match status" value="1"/>
</dbReference>
<feature type="transmembrane region" description="Helical" evidence="8">
    <location>
        <begin position="48"/>
        <end position="69"/>
    </location>
</feature>
<gene>
    <name evidence="10" type="ORF">IAA89_04915</name>
</gene>
<reference evidence="10" key="1">
    <citation type="submission" date="2020-10" db="EMBL/GenBank/DDBJ databases">
        <authorList>
            <person name="Gilroy R."/>
        </authorList>
    </citation>
    <scope>NUCLEOTIDE SEQUENCE</scope>
    <source>
        <strain evidence="10">C6-149</strain>
    </source>
</reference>
<feature type="transmembrane region" description="Helical" evidence="8">
    <location>
        <begin position="183"/>
        <end position="202"/>
    </location>
</feature>
<evidence type="ECO:0000313" key="10">
    <source>
        <dbReference type="EMBL" id="MBO8441751.1"/>
    </source>
</evidence>
<feature type="transmembrane region" description="Helical" evidence="8">
    <location>
        <begin position="317"/>
        <end position="334"/>
    </location>
</feature>
<accession>A0A9D9H883</accession>
<evidence type="ECO:0000256" key="6">
    <source>
        <dbReference type="ARBA" id="ARBA00023136"/>
    </source>
</evidence>
<reference evidence="10" key="2">
    <citation type="journal article" date="2021" name="PeerJ">
        <title>Extensive microbial diversity within the chicken gut microbiome revealed by metagenomics and culture.</title>
        <authorList>
            <person name="Gilroy R."/>
            <person name="Ravi A."/>
            <person name="Getino M."/>
            <person name="Pursley I."/>
            <person name="Horton D.L."/>
            <person name="Alikhan N.F."/>
            <person name="Baker D."/>
            <person name="Gharbi K."/>
            <person name="Hall N."/>
            <person name="Watson M."/>
            <person name="Adriaenssens E.M."/>
            <person name="Foster-Nyarko E."/>
            <person name="Jarju S."/>
            <person name="Secka A."/>
            <person name="Antonio M."/>
            <person name="Oren A."/>
            <person name="Chaudhuri R.R."/>
            <person name="La Ragione R."/>
            <person name="Hildebrand F."/>
            <person name="Pallen M.J."/>
        </authorList>
    </citation>
    <scope>NUCLEOTIDE SEQUENCE</scope>
    <source>
        <strain evidence="10">C6-149</strain>
    </source>
</reference>
<dbReference type="Proteomes" id="UP000823614">
    <property type="component" value="Unassembled WGS sequence"/>
</dbReference>
<sequence length="645" mass="72992">MQNDSEMTDKQQSSVSTNQEYFTGINGLRTIAVVGVILYHLMASALPGGFLGVPIFLALSGYLVINSFLKLNENGLNLDISNFYWRRLRRLYPALVVMLIFTASYITLFAHKLMGGLRGIIGSNLIYVYNFFEIKHGQSYFEKFNGLSPFTHLWTLSIEGQFYIVAPFLALLLIKVFKKRSRMFAFLLGISILSALWMAILFDQHANINRIYYGTDTRLFSILLGSALAIIWPSNHLNPNVGKNGKRLLNIIGFISLLLILLMYFTVNGTRHFNYNGGMFIFSLLVVVMIAVIVHPGSNWNRWLTNPIFDWIGKRSYGIYLYQFPVIVFYGRIVNIANHPWFNSLIEIIIILLISELSYRFVEQPLAHINSVNIKQYLDDLKHNLKHLITSAVVILMAIITLIGCVKAPTSTKIAANAIDKHIQKSAKTVDKNNEKLMKSKKSFAKDDTYKIHQDGNATAYKKLNKQQKNLAKKFNLSPSDVLTAQKMSITAIGDSILLDTSGDLQSIFGHAYVDAKVSRQAYQAPDIIKSIKAKGMLAHNVLINLGTNSPLTQDQVNNIIKAIGSGHNIFWVNTLVPTQNWQNEVNNIIAKNAKKRKHFYMIDWYSLSKKHNEWFGSDQIHPNPQGSVGYTNLIVKSMIKDLKN</sequence>
<dbReference type="GO" id="GO:0009103">
    <property type="term" value="P:lipopolysaccharide biosynthetic process"/>
    <property type="evidence" value="ECO:0007669"/>
    <property type="project" value="TreeGrafter"/>
</dbReference>
<evidence type="ECO:0000256" key="4">
    <source>
        <dbReference type="ARBA" id="ARBA00022692"/>
    </source>
</evidence>
<dbReference type="Gene3D" id="3.40.50.1110">
    <property type="entry name" value="SGNH hydrolase"/>
    <property type="match status" value="1"/>
</dbReference>
<keyword evidence="3" id="KW-0808">Transferase</keyword>
<keyword evidence="4 8" id="KW-0812">Transmembrane</keyword>
<comment type="caution">
    <text evidence="10">The sequence shown here is derived from an EMBL/GenBank/DDBJ whole genome shotgun (WGS) entry which is preliminary data.</text>
</comment>
<feature type="transmembrane region" description="Helical" evidence="8">
    <location>
        <begin position="388"/>
        <end position="406"/>
    </location>
</feature>
<keyword evidence="2" id="KW-1003">Cell membrane</keyword>
<dbReference type="InterPro" id="IPR036514">
    <property type="entry name" value="SGNH_hydro_sf"/>
</dbReference>
<feature type="transmembrane region" description="Helical" evidence="8">
    <location>
        <begin position="90"/>
        <end position="110"/>
    </location>
</feature>
<evidence type="ECO:0000256" key="3">
    <source>
        <dbReference type="ARBA" id="ARBA00022679"/>
    </source>
</evidence>
<dbReference type="EMBL" id="JADIMP010000083">
    <property type="protein sequence ID" value="MBO8441751.1"/>
    <property type="molecule type" value="Genomic_DNA"/>
</dbReference>
<feature type="domain" description="Acyltransferase 3" evidence="9">
    <location>
        <begin position="23"/>
        <end position="354"/>
    </location>
</feature>
<dbReference type="InterPro" id="IPR050879">
    <property type="entry name" value="Acyltransferase_3"/>
</dbReference>
<dbReference type="Pfam" id="PF01757">
    <property type="entry name" value="Acyl_transf_3"/>
    <property type="match status" value="1"/>
</dbReference>
<evidence type="ECO:0000256" key="8">
    <source>
        <dbReference type="SAM" id="Phobius"/>
    </source>
</evidence>
<dbReference type="GO" id="GO:0016747">
    <property type="term" value="F:acyltransferase activity, transferring groups other than amino-acyl groups"/>
    <property type="evidence" value="ECO:0007669"/>
    <property type="project" value="InterPro"/>
</dbReference>
<evidence type="ECO:0000256" key="2">
    <source>
        <dbReference type="ARBA" id="ARBA00022475"/>
    </source>
</evidence>
<comment type="subcellular location">
    <subcellularLocation>
        <location evidence="1">Cell membrane</location>
        <topology evidence="1">Multi-pass membrane protein</topology>
    </subcellularLocation>
</comment>
<keyword evidence="6 8" id="KW-0472">Membrane</keyword>
<keyword evidence="5 8" id="KW-1133">Transmembrane helix</keyword>
<evidence type="ECO:0000259" key="9">
    <source>
        <dbReference type="Pfam" id="PF01757"/>
    </source>
</evidence>
<evidence type="ECO:0000313" key="11">
    <source>
        <dbReference type="Proteomes" id="UP000823614"/>
    </source>
</evidence>
<feature type="transmembrane region" description="Helical" evidence="8">
    <location>
        <begin position="153"/>
        <end position="177"/>
    </location>
</feature>
<name>A0A9D9H883_9LACO</name>
<dbReference type="InterPro" id="IPR002656">
    <property type="entry name" value="Acyl_transf_3_dom"/>
</dbReference>
<evidence type="ECO:0000256" key="7">
    <source>
        <dbReference type="ARBA" id="ARBA00023315"/>
    </source>
</evidence>
<dbReference type="PANTHER" id="PTHR23028:SF53">
    <property type="entry name" value="ACYL_TRANSF_3 DOMAIN-CONTAINING PROTEIN"/>
    <property type="match status" value="1"/>
</dbReference>
<keyword evidence="7" id="KW-0012">Acyltransferase</keyword>
<dbReference type="AlphaFoldDB" id="A0A9D9H883"/>
<feature type="transmembrane region" description="Helical" evidence="8">
    <location>
        <begin position="211"/>
        <end position="232"/>
    </location>
</feature>
<evidence type="ECO:0000256" key="5">
    <source>
        <dbReference type="ARBA" id="ARBA00022989"/>
    </source>
</evidence>
<feature type="transmembrane region" description="Helical" evidence="8">
    <location>
        <begin position="248"/>
        <end position="267"/>
    </location>
</feature>